<sequence>MLMVPQYEIHHGIRLRRILRDKKFVLTTFAKLTGYTRPGLYDNFLKPKIKTEKLMKMLQAIPITLEEFLNWNSLNEQNTPHQGERLLLYFAIHKLKPKQVAISLDIKTDELYEWTDQEVLTAAQLQLLANSIQLDPAWFTNPQTALQEVNWMEAYLDKCMELQQCVRRLKALEKKQPVQV</sequence>
<dbReference type="RefSeq" id="WP_073084501.1">
    <property type="nucleotide sequence ID" value="NZ_FRBL01000007.1"/>
</dbReference>
<proteinExistence type="predicted"/>
<evidence type="ECO:0000313" key="1">
    <source>
        <dbReference type="EMBL" id="SHM32551.1"/>
    </source>
</evidence>
<keyword evidence="2" id="KW-1185">Reference proteome</keyword>
<gene>
    <name evidence="1" type="ORF">SAMN05444266_107398</name>
</gene>
<dbReference type="AlphaFoldDB" id="A0A1M7HVG2"/>
<reference evidence="1 2" key="1">
    <citation type="submission" date="2016-11" db="EMBL/GenBank/DDBJ databases">
        <authorList>
            <person name="Jaros S."/>
            <person name="Januszkiewicz K."/>
            <person name="Wedrychowicz H."/>
        </authorList>
    </citation>
    <scope>NUCLEOTIDE SEQUENCE [LARGE SCALE GENOMIC DNA]</scope>
    <source>
        <strain evidence="1 2">DSM 27406</strain>
    </source>
</reference>
<dbReference type="EMBL" id="FRBL01000007">
    <property type="protein sequence ID" value="SHM32551.1"/>
    <property type="molecule type" value="Genomic_DNA"/>
</dbReference>
<accession>A0A1M7HVG2</accession>
<organism evidence="1 2">
    <name type="scientific">Chitinophaga jiangningensis</name>
    <dbReference type="NCBI Taxonomy" id="1419482"/>
    <lineage>
        <taxon>Bacteria</taxon>
        <taxon>Pseudomonadati</taxon>
        <taxon>Bacteroidota</taxon>
        <taxon>Chitinophagia</taxon>
        <taxon>Chitinophagales</taxon>
        <taxon>Chitinophagaceae</taxon>
        <taxon>Chitinophaga</taxon>
    </lineage>
</organism>
<name>A0A1M7HVG2_9BACT</name>
<evidence type="ECO:0000313" key="2">
    <source>
        <dbReference type="Proteomes" id="UP000184420"/>
    </source>
</evidence>
<dbReference type="OrthoDB" id="674451at2"/>
<dbReference type="Proteomes" id="UP000184420">
    <property type="component" value="Unassembled WGS sequence"/>
</dbReference>
<protein>
    <submittedName>
        <fullName evidence="1">Uncharacterized protein</fullName>
    </submittedName>
</protein>